<dbReference type="Pfam" id="PF13927">
    <property type="entry name" value="Ig_3"/>
    <property type="match status" value="1"/>
</dbReference>
<evidence type="ECO:0000259" key="2">
    <source>
        <dbReference type="PROSITE" id="PS50835"/>
    </source>
</evidence>
<accession>A0A8S3T6I9</accession>
<name>A0A8S3T6I9_MYTED</name>
<dbReference type="Proteomes" id="UP000683360">
    <property type="component" value="Unassembled WGS sequence"/>
</dbReference>
<evidence type="ECO:0000256" key="1">
    <source>
        <dbReference type="SAM" id="MobiDB-lite"/>
    </source>
</evidence>
<evidence type="ECO:0000313" key="3">
    <source>
        <dbReference type="EMBL" id="CAG2226207.1"/>
    </source>
</evidence>
<dbReference type="InterPro" id="IPR003598">
    <property type="entry name" value="Ig_sub2"/>
</dbReference>
<dbReference type="InterPro" id="IPR036179">
    <property type="entry name" value="Ig-like_dom_sf"/>
</dbReference>
<reference evidence="3" key="1">
    <citation type="submission" date="2021-03" db="EMBL/GenBank/DDBJ databases">
        <authorList>
            <person name="Bekaert M."/>
        </authorList>
    </citation>
    <scope>NUCLEOTIDE SEQUENCE</scope>
</reference>
<dbReference type="InterPro" id="IPR007110">
    <property type="entry name" value="Ig-like_dom"/>
</dbReference>
<dbReference type="AlphaFoldDB" id="A0A8S3T6I9"/>
<dbReference type="SMART" id="SM00409">
    <property type="entry name" value="IG"/>
    <property type="match status" value="1"/>
</dbReference>
<proteinExistence type="predicted"/>
<organism evidence="3 4">
    <name type="scientific">Mytilus edulis</name>
    <name type="common">Blue mussel</name>
    <dbReference type="NCBI Taxonomy" id="6550"/>
    <lineage>
        <taxon>Eukaryota</taxon>
        <taxon>Metazoa</taxon>
        <taxon>Spiralia</taxon>
        <taxon>Lophotrochozoa</taxon>
        <taxon>Mollusca</taxon>
        <taxon>Bivalvia</taxon>
        <taxon>Autobranchia</taxon>
        <taxon>Pteriomorphia</taxon>
        <taxon>Mytilida</taxon>
        <taxon>Mytiloidea</taxon>
        <taxon>Mytilidae</taxon>
        <taxon>Mytilinae</taxon>
        <taxon>Mytilus</taxon>
    </lineage>
</organism>
<dbReference type="Gene3D" id="2.60.40.10">
    <property type="entry name" value="Immunoglobulins"/>
    <property type="match status" value="1"/>
</dbReference>
<feature type="domain" description="Ig-like" evidence="2">
    <location>
        <begin position="17"/>
        <end position="82"/>
    </location>
</feature>
<dbReference type="InterPro" id="IPR013783">
    <property type="entry name" value="Ig-like_fold"/>
</dbReference>
<dbReference type="EMBL" id="CAJPWZ010001879">
    <property type="protein sequence ID" value="CAG2226207.1"/>
    <property type="molecule type" value="Genomic_DNA"/>
</dbReference>
<dbReference type="PROSITE" id="PS50835">
    <property type="entry name" value="IG_LIKE"/>
    <property type="match status" value="1"/>
</dbReference>
<keyword evidence="4" id="KW-1185">Reference proteome</keyword>
<dbReference type="SMART" id="SM00408">
    <property type="entry name" value="IGc2"/>
    <property type="match status" value="1"/>
</dbReference>
<dbReference type="InterPro" id="IPR003599">
    <property type="entry name" value="Ig_sub"/>
</dbReference>
<feature type="region of interest" description="Disordered" evidence="1">
    <location>
        <begin position="101"/>
        <end position="127"/>
    </location>
</feature>
<gene>
    <name evidence="3" type="ORF">MEDL_39301</name>
</gene>
<sequence length="245" mass="28124">MCTVNLTVAKIKKYVPGEDVILYCNVNVTSNRTISWFFKNGIIWTRDKLNKMSKNSLRYEITEKMNLKIKNTSIDDEGKYTCLSVPPVINGKYTVMLKSEPSVRKTDSNNNDSLVTDGRYTANPGDVSNYQSADHLIQYDDSEYLHPYHSLVPVINTDKQDYEQINLQNKDDVCVSNDTSRRNEKIRSPIRLVSDNRILSNGDCTTDDLRRDDVRKLVCNTNSDNKIVARHVVIIQTNHIKILQM</sequence>
<dbReference type="SUPFAM" id="SSF48726">
    <property type="entry name" value="Immunoglobulin"/>
    <property type="match status" value="1"/>
</dbReference>
<protein>
    <submittedName>
        <fullName evidence="3">NFASC</fullName>
    </submittedName>
</protein>
<comment type="caution">
    <text evidence="3">The sequence shown here is derived from an EMBL/GenBank/DDBJ whole genome shotgun (WGS) entry which is preliminary data.</text>
</comment>
<evidence type="ECO:0000313" key="4">
    <source>
        <dbReference type="Proteomes" id="UP000683360"/>
    </source>
</evidence>